<dbReference type="GO" id="GO:0009036">
    <property type="term" value="F:type II site-specific deoxyribonuclease activity"/>
    <property type="evidence" value="ECO:0007669"/>
    <property type="project" value="UniProtKB-EC"/>
</dbReference>
<accession>B6G8M4</accession>
<dbReference type="NCBIfam" id="TIGR02986">
    <property type="entry name" value="restrict_Alw26I"/>
    <property type="match status" value="1"/>
</dbReference>
<dbReference type="eggNOG" id="ENOG502Z8IU">
    <property type="taxonomic scope" value="Bacteria"/>
</dbReference>
<keyword evidence="1" id="KW-0378">Hydrolase</keyword>
<reference evidence="1 2" key="1">
    <citation type="submission" date="2008-10" db="EMBL/GenBank/DDBJ databases">
        <title>Draft genome sequence of Collinsella stercoris (DSM 13279).</title>
        <authorList>
            <person name="Sudarsanam P."/>
            <person name="Ley R."/>
            <person name="Guruge J."/>
            <person name="Turnbaugh P.J."/>
            <person name="Mahowald M."/>
            <person name="Liep D."/>
            <person name="Gordon J."/>
        </authorList>
    </citation>
    <scope>NUCLEOTIDE SEQUENCE [LARGE SCALE GENOMIC DNA]</scope>
    <source>
        <strain evidence="1 2">DSM 13279</strain>
    </source>
</reference>
<organism evidence="1 2">
    <name type="scientific">Collinsella stercoris DSM 13279</name>
    <dbReference type="NCBI Taxonomy" id="445975"/>
    <lineage>
        <taxon>Bacteria</taxon>
        <taxon>Bacillati</taxon>
        <taxon>Actinomycetota</taxon>
        <taxon>Coriobacteriia</taxon>
        <taxon>Coriobacteriales</taxon>
        <taxon>Coriobacteriaceae</taxon>
        <taxon>Collinsella</taxon>
    </lineage>
</organism>
<evidence type="ECO:0000313" key="2">
    <source>
        <dbReference type="Proteomes" id="UP000003560"/>
    </source>
</evidence>
<keyword evidence="2" id="KW-1185">Reference proteome</keyword>
<dbReference type="InterPro" id="IPR014328">
    <property type="entry name" value="Restrct_endonuc_II_Alw26I"/>
</dbReference>
<dbReference type="EMBL" id="ABXJ01000024">
    <property type="protein sequence ID" value="EEA91373.1"/>
    <property type="molecule type" value="Genomic_DNA"/>
</dbReference>
<sequence length="540" mass="62175">MFERYEEEIVTDPAYAGMPDLYKADGGIQWEAPSNRGAGQFQFTHDKRLVWWKKKAEEVGISTSEDKWISKVAKLIHPTKQKPCKCCGRIMDIRYCYLSSILIKRIMKLPYVTDELEVDYCTNILDLVVEFESLYGEERLNDLGRCLKCKAVPDIPFFDSTEDFIEWLNDFYIPSEPSLLSPGAMSNAPDRLDGFHTYNRCCRSTADKGRSKSNLASYSTDRRAFEYWVDGNWVEANMAMGLFRSDTEVQQIPCMNDDGQTYHPLPCAADHIGPISLGFSHRPVFQPLCTPCNSAKNNRMYYSDVQKLIAAEQDGEDIASWYCAPVWNRLKNLVEMPDDAVKLSRVLRDNRHNAMMLLERLMLDGHLVFLTTFLNLLYANYEYDISDWWMDDKSTVYVNFSVRPSTLEYSRIKKARRIRVAFQALNTYAQKENRNGLLVEFAGANALYAEIERTASAFESPYYYQDLNEALAEELSEDFSDAETLKNIADGLPCSDVFEGDRQYQAAKHAIDAYMDGVGKHLASMWDDPRYTRTDYDDMF</sequence>
<reference evidence="1 2" key="2">
    <citation type="submission" date="2008-10" db="EMBL/GenBank/DDBJ databases">
        <authorList>
            <person name="Fulton L."/>
            <person name="Clifton S."/>
            <person name="Fulton B."/>
            <person name="Xu J."/>
            <person name="Minx P."/>
            <person name="Pepin K.H."/>
            <person name="Johnson M."/>
            <person name="Thiruvilangam P."/>
            <person name="Bhonagiri V."/>
            <person name="Nash W.E."/>
            <person name="Mardis E.R."/>
            <person name="Wilson R.K."/>
        </authorList>
    </citation>
    <scope>NUCLEOTIDE SEQUENCE [LARGE SCALE GENOMIC DNA]</scope>
    <source>
        <strain evidence="1 2">DSM 13279</strain>
    </source>
</reference>
<protein>
    <submittedName>
        <fullName evidence="1">Type II restriction endonuclease, Alw26I/Eco31I/Esp3I family</fullName>
        <ecNumber evidence="1">3.1.21.4</ecNumber>
    </submittedName>
</protein>
<comment type="caution">
    <text evidence="1">The sequence shown here is derived from an EMBL/GenBank/DDBJ whole genome shotgun (WGS) entry which is preliminary data.</text>
</comment>
<keyword evidence="1" id="KW-0255">Endonuclease</keyword>
<gene>
    <name evidence="1" type="ORF">COLSTE_00415</name>
</gene>
<proteinExistence type="predicted"/>
<evidence type="ECO:0000313" key="1">
    <source>
        <dbReference type="EMBL" id="EEA91373.1"/>
    </source>
</evidence>
<keyword evidence="1" id="KW-0540">Nuclease</keyword>
<dbReference type="HOGENOM" id="CLU_037115_0_0_11"/>
<dbReference type="Pfam" id="PF09665">
    <property type="entry name" value="RE_Alw26IDE"/>
    <property type="match status" value="1"/>
</dbReference>
<dbReference type="Proteomes" id="UP000003560">
    <property type="component" value="Unassembled WGS sequence"/>
</dbReference>
<dbReference type="EC" id="3.1.21.4" evidence="1"/>
<dbReference type="AlphaFoldDB" id="B6G8M4"/>
<name>B6G8M4_9ACTN</name>